<dbReference type="PROSITE" id="PS51273">
    <property type="entry name" value="GATASE_TYPE_1"/>
    <property type="match status" value="1"/>
</dbReference>
<dbReference type="PANTHER" id="PTHR43235">
    <property type="entry name" value="GLUTAMINE AMIDOTRANSFERASE PB2B2.05-RELATED"/>
    <property type="match status" value="1"/>
</dbReference>
<accession>A0A0R1TS27</accession>
<dbReference type="GO" id="GO:0006598">
    <property type="term" value="P:polyamine catabolic process"/>
    <property type="evidence" value="ECO:0007669"/>
    <property type="project" value="TreeGrafter"/>
</dbReference>
<dbReference type="Proteomes" id="UP000051324">
    <property type="component" value="Unassembled WGS sequence"/>
</dbReference>
<dbReference type="SUPFAM" id="SSF52317">
    <property type="entry name" value="Class I glutamine amidotransferase-like"/>
    <property type="match status" value="1"/>
</dbReference>
<dbReference type="Gene3D" id="3.40.50.880">
    <property type="match status" value="1"/>
</dbReference>
<protein>
    <submittedName>
        <fullName evidence="1">Anthranilate synthase component II</fullName>
    </submittedName>
</protein>
<dbReference type="CDD" id="cd01745">
    <property type="entry name" value="GATase1_2"/>
    <property type="match status" value="1"/>
</dbReference>
<dbReference type="GO" id="GO:0033969">
    <property type="term" value="F:gamma-glutamyl-gamma-aminobutyrate hydrolase activity"/>
    <property type="evidence" value="ECO:0007669"/>
    <property type="project" value="TreeGrafter"/>
</dbReference>
<dbReference type="RefSeq" id="WP_025086825.1">
    <property type="nucleotide sequence ID" value="NZ_AZFT01000053.1"/>
</dbReference>
<dbReference type="PATRIC" id="fig|1423724.4.peg.1547"/>
<dbReference type="Pfam" id="PF07722">
    <property type="entry name" value="Peptidase_C26"/>
    <property type="match status" value="1"/>
</dbReference>
<proteinExistence type="predicted"/>
<gene>
    <name evidence="1" type="ORF">FC32_GL001482</name>
</gene>
<dbReference type="PANTHER" id="PTHR43235:SF1">
    <property type="entry name" value="GLUTAMINE AMIDOTRANSFERASE PB2B2.05-RELATED"/>
    <property type="match status" value="1"/>
</dbReference>
<keyword evidence="2" id="KW-1185">Reference proteome</keyword>
<dbReference type="AlphaFoldDB" id="A0A0R1TS27"/>
<comment type="caution">
    <text evidence="1">The sequence shown here is derived from an EMBL/GenBank/DDBJ whole genome shotgun (WGS) entry which is preliminary data.</text>
</comment>
<dbReference type="EMBL" id="AZFT01000053">
    <property type="protein sequence ID" value="KRL84199.1"/>
    <property type="molecule type" value="Genomic_DNA"/>
</dbReference>
<dbReference type="InterPro" id="IPR044668">
    <property type="entry name" value="PuuD-like"/>
</dbReference>
<name>A0A0R1TS27_9LACO</name>
<dbReference type="GO" id="GO:0005829">
    <property type="term" value="C:cytosol"/>
    <property type="evidence" value="ECO:0007669"/>
    <property type="project" value="TreeGrafter"/>
</dbReference>
<dbReference type="eggNOG" id="COG2071">
    <property type="taxonomic scope" value="Bacteria"/>
</dbReference>
<sequence>MQPIIGIIGNFNGTLIPEHANLPISYIGQAYLDAVTKAGGIPVIISPNSSLQSIDTLIQRIDGLLLPGGKDVDPYFYNEEPSLKLGAIDSNLDRFEIEFLRQAYEKNLPTLGICRGLQIANVFLGGSLYQDLSDYQKLTIKHNQYKTAPWQALTHSIKVEQKNLIADSFGDQARVNSFHHQAVKELADELLPVAYSPDGIVEAAIGKNFNFVGVQWHPETLFNEHDDSFKLFVHLVGEAKKFAQKNHN</sequence>
<dbReference type="InterPro" id="IPR011697">
    <property type="entry name" value="Peptidase_C26"/>
</dbReference>
<organism evidence="1 2">
    <name type="scientific">Ligilactobacillus apodemi DSM 16634 = JCM 16172</name>
    <dbReference type="NCBI Taxonomy" id="1423724"/>
    <lineage>
        <taxon>Bacteria</taxon>
        <taxon>Bacillati</taxon>
        <taxon>Bacillota</taxon>
        <taxon>Bacilli</taxon>
        <taxon>Lactobacillales</taxon>
        <taxon>Lactobacillaceae</taxon>
        <taxon>Ligilactobacillus</taxon>
    </lineage>
</organism>
<dbReference type="InterPro" id="IPR029062">
    <property type="entry name" value="Class_I_gatase-like"/>
</dbReference>
<dbReference type="OrthoDB" id="9813383at2"/>
<evidence type="ECO:0000313" key="2">
    <source>
        <dbReference type="Proteomes" id="UP000051324"/>
    </source>
</evidence>
<evidence type="ECO:0000313" key="1">
    <source>
        <dbReference type="EMBL" id="KRL84199.1"/>
    </source>
</evidence>
<reference evidence="1 2" key="1">
    <citation type="journal article" date="2015" name="Genome Announc.">
        <title>Expanding the biotechnology potential of lactobacilli through comparative genomics of 213 strains and associated genera.</title>
        <authorList>
            <person name="Sun Z."/>
            <person name="Harris H.M."/>
            <person name="McCann A."/>
            <person name="Guo C."/>
            <person name="Argimon S."/>
            <person name="Zhang W."/>
            <person name="Yang X."/>
            <person name="Jeffery I.B."/>
            <person name="Cooney J.C."/>
            <person name="Kagawa T.F."/>
            <person name="Liu W."/>
            <person name="Song Y."/>
            <person name="Salvetti E."/>
            <person name="Wrobel A."/>
            <person name="Rasinkangas P."/>
            <person name="Parkhill J."/>
            <person name="Rea M.C."/>
            <person name="O'Sullivan O."/>
            <person name="Ritari J."/>
            <person name="Douillard F.P."/>
            <person name="Paul Ross R."/>
            <person name="Yang R."/>
            <person name="Briner A.E."/>
            <person name="Felis G.E."/>
            <person name="de Vos W.M."/>
            <person name="Barrangou R."/>
            <person name="Klaenhammer T.R."/>
            <person name="Caufield P.W."/>
            <person name="Cui Y."/>
            <person name="Zhang H."/>
            <person name="O'Toole P.W."/>
        </authorList>
    </citation>
    <scope>NUCLEOTIDE SEQUENCE [LARGE SCALE GENOMIC DNA]</scope>
    <source>
        <strain evidence="1 2">DSM 16634</strain>
    </source>
</reference>
<dbReference type="STRING" id="1423724.FC32_GL001482"/>